<evidence type="ECO:0000256" key="5">
    <source>
        <dbReference type="ARBA" id="ARBA00022475"/>
    </source>
</evidence>
<dbReference type="GO" id="GO:0005886">
    <property type="term" value="C:plasma membrane"/>
    <property type="evidence" value="ECO:0007669"/>
    <property type="project" value="UniProtKB-SubCell"/>
</dbReference>
<evidence type="ECO:0000256" key="3">
    <source>
        <dbReference type="ARBA" id="ARBA00006501"/>
    </source>
</evidence>
<keyword evidence="5 14" id="KW-1003">Cell membrane</keyword>
<name>A0A1L3ZZS4_9SPHN</name>
<dbReference type="EMBL" id="CP018221">
    <property type="protein sequence ID" value="API61138.1"/>
    <property type="molecule type" value="Genomic_DNA"/>
</dbReference>
<protein>
    <recommendedName>
        <fullName evidence="4 14">Protoporphyrinogen IX oxidase</fullName>
        <shortName evidence="14">PPO</shortName>
        <ecNumber evidence="14 15">1.3.99.-</ecNumber>
    </recommendedName>
</protein>
<evidence type="ECO:0000256" key="14">
    <source>
        <dbReference type="HAMAP-Rule" id="MF_02239"/>
    </source>
</evidence>
<dbReference type="InterPro" id="IPR005265">
    <property type="entry name" value="HemJ-like"/>
</dbReference>
<dbReference type="OrthoDB" id="9800824at2"/>
<dbReference type="RefSeq" id="WP_072598782.1">
    <property type="nucleotide sequence ID" value="NZ_CP018221.1"/>
</dbReference>
<dbReference type="Pfam" id="PF03653">
    <property type="entry name" value="UPF0093"/>
    <property type="match status" value="1"/>
</dbReference>
<comment type="subcellular location">
    <subcellularLocation>
        <location evidence="1 14">Cell membrane</location>
        <topology evidence="1 14">Multi-pass membrane protein</topology>
    </subcellularLocation>
</comment>
<evidence type="ECO:0000256" key="12">
    <source>
        <dbReference type="ARBA" id="ARBA00023136"/>
    </source>
</evidence>
<dbReference type="EC" id="1.3.99.-" evidence="14 15"/>
<dbReference type="PIRSF" id="PIRSF004638">
    <property type="entry name" value="UCP004638"/>
    <property type="match status" value="1"/>
</dbReference>
<evidence type="ECO:0000256" key="9">
    <source>
        <dbReference type="ARBA" id="ARBA00022989"/>
    </source>
</evidence>
<feature type="transmembrane region" description="Helical" evidence="14">
    <location>
        <begin position="124"/>
        <end position="142"/>
    </location>
</feature>
<evidence type="ECO:0000256" key="7">
    <source>
        <dbReference type="ARBA" id="ARBA00022692"/>
    </source>
</evidence>
<comment type="subunit">
    <text evidence="14">Homodimer.</text>
</comment>
<dbReference type="GO" id="GO:0006782">
    <property type="term" value="P:protoporphyrinogen IX biosynthetic process"/>
    <property type="evidence" value="ECO:0007669"/>
    <property type="project" value="UniProtKB-UniRule"/>
</dbReference>
<keyword evidence="9 14" id="KW-1133">Transmembrane helix</keyword>
<dbReference type="UniPathway" id="UPA00251">
    <property type="reaction ID" value="UER00324"/>
</dbReference>
<feature type="transmembrane region" description="Helical" evidence="14">
    <location>
        <begin position="85"/>
        <end position="103"/>
    </location>
</feature>
<dbReference type="HAMAP" id="MF_02239">
    <property type="entry name" value="HemJ"/>
    <property type="match status" value="1"/>
</dbReference>
<comment type="pathway">
    <text evidence="2 14 15">Porphyrin-containing compound metabolism; protoporphyrin-IX biosynthesis; protoporphyrin-IX from protoporphyrinogen-IX: step 1/1.</text>
</comment>
<reference evidence="17" key="1">
    <citation type="submission" date="2016-11" db="EMBL/GenBank/DDBJ databases">
        <title>Complete Genome Sequence of alachlor-degrading Sphingomonas sp. strain JJ-A5.</title>
        <authorList>
            <person name="Lee H."/>
            <person name="Ka J.-O."/>
        </authorList>
    </citation>
    <scope>NUCLEOTIDE SEQUENCE [LARGE SCALE GENOMIC DNA]</scope>
    <source>
        <strain evidence="17">JJ-A5</strain>
    </source>
</reference>
<evidence type="ECO:0000256" key="8">
    <source>
        <dbReference type="ARBA" id="ARBA00022723"/>
    </source>
</evidence>
<comment type="cofactor">
    <cofactor evidence="14 15">
        <name>heme b</name>
        <dbReference type="ChEBI" id="CHEBI:60344"/>
    </cofactor>
    <text evidence="14 15">Binds 1 heme b (iron(II)-protoporphyrin IX) group per subunit.</text>
</comment>
<keyword evidence="12 14" id="KW-0472">Membrane</keyword>
<keyword evidence="10 14" id="KW-0560">Oxidoreductase</keyword>
<organism evidence="16 17">
    <name type="scientific">Tardibacter chloracetimidivorans</name>
    <dbReference type="NCBI Taxonomy" id="1921510"/>
    <lineage>
        <taxon>Bacteria</taxon>
        <taxon>Pseudomonadati</taxon>
        <taxon>Pseudomonadota</taxon>
        <taxon>Alphaproteobacteria</taxon>
        <taxon>Sphingomonadales</taxon>
        <taxon>Sphingomonadaceae</taxon>
        <taxon>Tardibacter</taxon>
    </lineage>
</organism>
<sequence length="145" mass="16577">MGWLGETYLWVKAAHLIFVIFWMAGMFMLPRFFVYHHGVAPGSAEDGLWIERERRLLRIIINPAMAATWILGLMLAFNYGWSEGWLHAKLFLVLLLSGYHGWLSGLRRSFARGERRIGEKALRLANEVPGVAIIAIVILVVVRPF</sequence>
<feature type="transmembrane region" description="Helical" evidence="14">
    <location>
        <begin position="13"/>
        <end position="35"/>
    </location>
</feature>
<gene>
    <name evidence="16" type="ORF">BSL82_12825</name>
</gene>
<keyword evidence="8 14" id="KW-0479">Metal-binding</keyword>
<keyword evidence="7 14" id="KW-0812">Transmembrane</keyword>
<dbReference type="Proteomes" id="UP000182063">
    <property type="component" value="Chromosome"/>
</dbReference>
<evidence type="ECO:0000256" key="10">
    <source>
        <dbReference type="ARBA" id="ARBA00023002"/>
    </source>
</evidence>
<evidence type="ECO:0000256" key="6">
    <source>
        <dbReference type="ARBA" id="ARBA00022617"/>
    </source>
</evidence>
<evidence type="ECO:0000313" key="17">
    <source>
        <dbReference type="Proteomes" id="UP000182063"/>
    </source>
</evidence>
<proteinExistence type="inferred from homology"/>
<dbReference type="GO" id="GO:0070818">
    <property type="term" value="F:protoporphyrinogen oxidase activity"/>
    <property type="evidence" value="ECO:0007669"/>
    <property type="project" value="UniProtKB-UniRule"/>
</dbReference>
<comment type="similarity">
    <text evidence="3 14 15">Belongs to the HemJ family.</text>
</comment>
<dbReference type="GO" id="GO:0046872">
    <property type="term" value="F:metal ion binding"/>
    <property type="evidence" value="ECO:0007669"/>
    <property type="project" value="UniProtKB-UniRule"/>
</dbReference>
<comment type="catalytic activity">
    <reaction evidence="13 14 15">
        <text>protoporphyrinogen IX + 3 A = protoporphyrin IX + 3 AH2</text>
        <dbReference type="Rhea" id="RHEA:62000"/>
        <dbReference type="ChEBI" id="CHEBI:13193"/>
        <dbReference type="ChEBI" id="CHEBI:17499"/>
        <dbReference type="ChEBI" id="CHEBI:57306"/>
        <dbReference type="ChEBI" id="CHEBI:57307"/>
    </reaction>
</comment>
<dbReference type="PANTHER" id="PTHR40255:SF1">
    <property type="entry name" value="PROTOPORPHYRINOGEN IX OXIDASE"/>
    <property type="match status" value="1"/>
</dbReference>
<dbReference type="AlphaFoldDB" id="A0A1L3ZZS4"/>
<keyword evidence="6 14" id="KW-0349">Heme</keyword>
<evidence type="ECO:0000313" key="16">
    <source>
        <dbReference type="EMBL" id="API61138.1"/>
    </source>
</evidence>
<evidence type="ECO:0000256" key="15">
    <source>
        <dbReference type="PIRNR" id="PIRNR004638"/>
    </source>
</evidence>
<evidence type="ECO:0000256" key="1">
    <source>
        <dbReference type="ARBA" id="ARBA00004651"/>
    </source>
</evidence>
<keyword evidence="17" id="KW-1185">Reference proteome</keyword>
<keyword evidence="11 14" id="KW-0408">Iron</keyword>
<evidence type="ECO:0000256" key="13">
    <source>
        <dbReference type="ARBA" id="ARBA00048390"/>
    </source>
</evidence>
<accession>A0A1L3ZZS4</accession>
<evidence type="ECO:0000256" key="11">
    <source>
        <dbReference type="ARBA" id="ARBA00023004"/>
    </source>
</evidence>
<evidence type="ECO:0000256" key="4">
    <source>
        <dbReference type="ARBA" id="ARBA00017504"/>
    </source>
</evidence>
<dbReference type="KEGG" id="sphj:BSL82_12825"/>
<comment type="function">
    <text evidence="14 15">Catalyzes the oxidation of protoporphyrinogen IX to protoporphyrin IX.</text>
</comment>
<evidence type="ECO:0000256" key="2">
    <source>
        <dbReference type="ARBA" id="ARBA00005073"/>
    </source>
</evidence>
<dbReference type="PANTHER" id="PTHR40255">
    <property type="entry name" value="UPF0093 MEMBRANE PROTEIN SLR1790"/>
    <property type="match status" value="1"/>
</dbReference>
<dbReference type="STRING" id="1921510.BSL82_12825"/>
<feature type="binding site" description="axial binding residue" evidence="14">
    <location>
        <position position="89"/>
    </location>
    <ligand>
        <name>heme</name>
        <dbReference type="ChEBI" id="CHEBI:30413"/>
    </ligand>
    <ligandPart>
        <name>Fe</name>
        <dbReference type="ChEBI" id="CHEBI:18248"/>
    </ligandPart>
</feature>
<feature type="transmembrane region" description="Helical" evidence="14">
    <location>
        <begin position="56"/>
        <end position="79"/>
    </location>
</feature>
<feature type="binding site" description="axial binding residue" evidence="14">
    <location>
        <position position="15"/>
    </location>
    <ligand>
        <name>heme</name>
        <dbReference type="ChEBI" id="CHEBI:30413"/>
    </ligand>
    <ligandPart>
        <name>Fe</name>
        <dbReference type="ChEBI" id="CHEBI:18248"/>
    </ligandPart>
</feature>